<feature type="compositionally biased region" description="Basic and acidic residues" evidence="3">
    <location>
        <begin position="263"/>
        <end position="288"/>
    </location>
</feature>
<dbReference type="PANTHER" id="PTHR23149:SF9">
    <property type="entry name" value="G PATCH DOMAIN-CONTAINING PROTEIN 4"/>
    <property type="match status" value="1"/>
</dbReference>
<evidence type="ECO:0000313" key="6">
    <source>
        <dbReference type="Proteomes" id="UP000838878"/>
    </source>
</evidence>
<dbReference type="OrthoDB" id="10019757at2759"/>
<name>A0A8J9Y8E1_9NEOP</name>
<dbReference type="Pfam" id="PF01585">
    <property type="entry name" value="G-patch"/>
    <property type="match status" value="1"/>
</dbReference>
<sequence length="382" mass="43992">MDFARKLLEKYGWTDGKGLGKNETGISEALKPKLKRSVTGVGYDPAKDFTEHWWSELYNKAASNVQVEDEKGRTKKIKCKDDTFEITNSPFHLKNKINANANEEYVDFFVKTEVLDNDGLKIVKTQDSETSDESDGGVKMTDEQLFAACGGRTAHKGARHGLRALGKLARIEQQEQLLLQESRFNGYSQFKKNKKQTSESQVVEDTLLNNDQEQNTLKQKKKKKKRCSSLNSDSEKNNINDNNISDVKEDETDKKSKKRKKDKIKDAFKNESEIKNERFDNNEIDSNHVKKHKKKKKNNESVEEMDKELSIDACTKKEKLTLVDKCKKEEDRLDNIQNEISKKKRKKSCTNITPDDLKVTLEIDQIPEKICKKFKKKLKSSK</sequence>
<feature type="compositionally biased region" description="Basic residues" evidence="3">
    <location>
        <begin position="218"/>
        <end position="227"/>
    </location>
</feature>
<feature type="compositionally biased region" description="Polar residues" evidence="3">
    <location>
        <begin position="198"/>
        <end position="217"/>
    </location>
</feature>
<evidence type="ECO:0000259" key="4">
    <source>
        <dbReference type="SMART" id="SM00443"/>
    </source>
</evidence>
<feature type="region of interest" description="Disordered" evidence="3">
    <location>
        <begin position="191"/>
        <end position="307"/>
    </location>
</feature>
<dbReference type="AlphaFoldDB" id="A0A8J9Y8E1"/>
<reference evidence="5" key="1">
    <citation type="submission" date="2021-12" db="EMBL/GenBank/DDBJ databases">
        <authorList>
            <person name="Martin H S."/>
        </authorList>
    </citation>
    <scope>NUCLEOTIDE SEQUENCE</scope>
</reference>
<feature type="domain" description="G-patch" evidence="4">
    <location>
        <begin position="1"/>
        <end position="44"/>
    </location>
</feature>
<dbReference type="Proteomes" id="UP000838878">
    <property type="component" value="Chromosome 11"/>
</dbReference>
<gene>
    <name evidence="5" type="ORF">BINO364_LOCUS3761</name>
</gene>
<proteinExistence type="predicted"/>
<evidence type="ECO:0000256" key="3">
    <source>
        <dbReference type="SAM" id="MobiDB-lite"/>
    </source>
</evidence>
<dbReference type="GO" id="GO:0003676">
    <property type="term" value="F:nucleic acid binding"/>
    <property type="evidence" value="ECO:0007669"/>
    <property type="project" value="InterPro"/>
</dbReference>
<feature type="coiled-coil region" evidence="2">
    <location>
        <begin position="319"/>
        <end position="346"/>
    </location>
</feature>
<dbReference type="InterPro" id="IPR000467">
    <property type="entry name" value="G_patch_dom"/>
</dbReference>
<evidence type="ECO:0000256" key="2">
    <source>
        <dbReference type="SAM" id="Coils"/>
    </source>
</evidence>
<organism evidence="5 6">
    <name type="scientific">Brenthis ino</name>
    <name type="common">lesser marbled fritillary</name>
    <dbReference type="NCBI Taxonomy" id="405034"/>
    <lineage>
        <taxon>Eukaryota</taxon>
        <taxon>Metazoa</taxon>
        <taxon>Ecdysozoa</taxon>
        <taxon>Arthropoda</taxon>
        <taxon>Hexapoda</taxon>
        <taxon>Insecta</taxon>
        <taxon>Pterygota</taxon>
        <taxon>Neoptera</taxon>
        <taxon>Endopterygota</taxon>
        <taxon>Lepidoptera</taxon>
        <taxon>Glossata</taxon>
        <taxon>Ditrysia</taxon>
        <taxon>Papilionoidea</taxon>
        <taxon>Nymphalidae</taxon>
        <taxon>Heliconiinae</taxon>
        <taxon>Argynnini</taxon>
        <taxon>Brenthis</taxon>
    </lineage>
</organism>
<protein>
    <recommendedName>
        <fullName evidence="1">G patch domain-containing protein 4</fullName>
    </recommendedName>
</protein>
<evidence type="ECO:0000256" key="1">
    <source>
        <dbReference type="ARBA" id="ARBA00040365"/>
    </source>
</evidence>
<dbReference type="SMART" id="SM00443">
    <property type="entry name" value="G_patch"/>
    <property type="match status" value="1"/>
</dbReference>
<dbReference type="EMBL" id="OV170231">
    <property type="protein sequence ID" value="CAH0717120.1"/>
    <property type="molecule type" value="Genomic_DNA"/>
</dbReference>
<feature type="non-terminal residue" evidence="5">
    <location>
        <position position="382"/>
    </location>
</feature>
<keyword evidence="2" id="KW-0175">Coiled coil</keyword>
<dbReference type="PANTHER" id="PTHR23149">
    <property type="entry name" value="G PATCH DOMAIN CONTAINING PROTEIN"/>
    <property type="match status" value="1"/>
</dbReference>
<dbReference type="GO" id="GO:0005730">
    <property type="term" value="C:nucleolus"/>
    <property type="evidence" value="ECO:0007669"/>
    <property type="project" value="TreeGrafter"/>
</dbReference>
<keyword evidence="6" id="KW-1185">Reference proteome</keyword>
<evidence type="ECO:0000313" key="5">
    <source>
        <dbReference type="EMBL" id="CAH0717120.1"/>
    </source>
</evidence>
<accession>A0A8J9Y8E1</accession>
<dbReference type="InterPro" id="IPR050656">
    <property type="entry name" value="PINX1"/>
</dbReference>